<evidence type="ECO:0000313" key="3">
    <source>
        <dbReference type="Proteomes" id="UP000199050"/>
    </source>
</evidence>
<name>A0A1G9HB03_9BACL</name>
<keyword evidence="3" id="KW-1185">Reference proteome</keyword>
<dbReference type="Proteomes" id="UP000199050">
    <property type="component" value="Unassembled WGS sequence"/>
</dbReference>
<feature type="domain" description="Sigma factor regulator C-terminal" evidence="1">
    <location>
        <begin position="2"/>
        <end position="43"/>
    </location>
</feature>
<dbReference type="EMBL" id="FNDX01000074">
    <property type="protein sequence ID" value="SDL10171.1"/>
    <property type="molecule type" value="Genomic_DNA"/>
</dbReference>
<dbReference type="AlphaFoldDB" id="A0A1G9HB03"/>
<dbReference type="STRING" id="1174501.SAMN05216192_17413"/>
<proteinExistence type="predicted"/>
<gene>
    <name evidence="2" type="ORF">SAMN05216192_17413</name>
</gene>
<evidence type="ECO:0000313" key="2">
    <source>
        <dbReference type="EMBL" id="SDL10171.1"/>
    </source>
</evidence>
<accession>A0A1G9HB03</accession>
<evidence type="ECO:0000259" key="1">
    <source>
        <dbReference type="Pfam" id="PF13791"/>
    </source>
</evidence>
<protein>
    <submittedName>
        <fullName evidence="2">Sigma factor regulator C-terminal</fullName>
    </submittedName>
</protein>
<reference evidence="3" key="1">
    <citation type="submission" date="2016-10" db="EMBL/GenBank/DDBJ databases">
        <authorList>
            <person name="Varghese N."/>
            <person name="Submissions S."/>
        </authorList>
    </citation>
    <scope>NUCLEOTIDE SEQUENCE [LARGE SCALE GENOMIC DNA]</scope>
    <source>
        <strain evidence="3">CGMCC 1.11012</strain>
    </source>
</reference>
<sequence>MEESLSYIEKNGVQLYGVVVTGPVKELLELQEDAWISHIRIGEVRLWNWRD</sequence>
<dbReference type="InterPro" id="IPR025672">
    <property type="entry name" value="Sigma_reg_C_dom"/>
</dbReference>
<organism evidence="2 3">
    <name type="scientific">Paenibacillus typhae</name>
    <dbReference type="NCBI Taxonomy" id="1174501"/>
    <lineage>
        <taxon>Bacteria</taxon>
        <taxon>Bacillati</taxon>
        <taxon>Bacillota</taxon>
        <taxon>Bacilli</taxon>
        <taxon>Bacillales</taxon>
        <taxon>Paenibacillaceae</taxon>
        <taxon>Paenibacillus</taxon>
    </lineage>
</organism>
<dbReference type="Pfam" id="PF13791">
    <property type="entry name" value="Sigma_reg_C"/>
    <property type="match status" value="1"/>
</dbReference>